<organism evidence="4 5">
    <name type="scientific">Stratiformator vulcanicus</name>
    <dbReference type="NCBI Taxonomy" id="2527980"/>
    <lineage>
        <taxon>Bacteria</taxon>
        <taxon>Pseudomonadati</taxon>
        <taxon>Planctomycetota</taxon>
        <taxon>Planctomycetia</taxon>
        <taxon>Planctomycetales</taxon>
        <taxon>Planctomycetaceae</taxon>
        <taxon>Stratiformator</taxon>
    </lineage>
</organism>
<sequence>MQLGIDWALFDQRPLLICIAGSNGAGKSTFFHSQLKDRVGLPFVNADVLAEALEVGAYEAAEIAESVRQTFVEEQRSFVFETVLSDPVGAKVEFLRQAGESGYTVVMCFVGIGEALTSQKRVAMRVLQGGHDVPDTKIFERFDRTLANLRRAIDSLPHVLVYDNSDLNHPYRLVAAFESSQPIDLADSLPEWLTSVWSRG</sequence>
<dbReference type="RefSeq" id="WP_145363178.1">
    <property type="nucleotide sequence ID" value="NZ_CP036268.1"/>
</dbReference>
<dbReference type="AlphaFoldDB" id="A0A517QZF2"/>
<dbReference type="InterPro" id="IPR027417">
    <property type="entry name" value="P-loop_NTPase"/>
</dbReference>
<keyword evidence="2" id="KW-0067">ATP-binding</keyword>
<keyword evidence="1" id="KW-0547">Nucleotide-binding</keyword>
<feature type="domain" description="Zeta toxin" evidence="3">
    <location>
        <begin position="55"/>
        <end position="168"/>
    </location>
</feature>
<proteinExistence type="predicted"/>
<dbReference type="InterPro" id="IPR010488">
    <property type="entry name" value="Zeta_toxin_domain"/>
</dbReference>
<name>A0A517QZF2_9PLAN</name>
<dbReference type="GO" id="GO:0005524">
    <property type="term" value="F:ATP binding"/>
    <property type="evidence" value="ECO:0007669"/>
    <property type="project" value="UniProtKB-KW"/>
</dbReference>
<keyword evidence="5" id="KW-1185">Reference proteome</keyword>
<evidence type="ECO:0000313" key="4">
    <source>
        <dbReference type="EMBL" id="QDT37027.1"/>
    </source>
</evidence>
<evidence type="ECO:0000313" key="5">
    <source>
        <dbReference type="Proteomes" id="UP000317318"/>
    </source>
</evidence>
<evidence type="ECO:0000259" key="3">
    <source>
        <dbReference type="Pfam" id="PF06414"/>
    </source>
</evidence>
<dbReference type="PANTHER" id="PTHR39206:SF1">
    <property type="entry name" value="SLL8004 PROTEIN"/>
    <property type="match status" value="1"/>
</dbReference>
<dbReference type="EMBL" id="CP036268">
    <property type="protein sequence ID" value="QDT37027.1"/>
    <property type="molecule type" value="Genomic_DNA"/>
</dbReference>
<dbReference type="GO" id="GO:0016301">
    <property type="term" value="F:kinase activity"/>
    <property type="evidence" value="ECO:0007669"/>
    <property type="project" value="InterPro"/>
</dbReference>
<dbReference type="SUPFAM" id="SSF52540">
    <property type="entry name" value="P-loop containing nucleoside triphosphate hydrolases"/>
    <property type="match status" value="1"/>
</dbReference>
<dbReference type="Pfam" id="PF06414">
    <property type="entry name" value="Zeta_toxin"/>
    <property type="match status" value="1"/>
</dbReference>
<dbReference type="Gene3D" id="3.40.50.300">
    <property type="entry name" value="P-loop containing nucleotide triphosphate hydrolases"/>
    <property type="match status" value="1"/>
</dbReference>
<accession>A0A517QZF2</accession>
<evidence type="ECO:0000256" key="1">
    <source>
        <dbReference type="ARBA" id="ARBA00022741"/>
    </source>
</evidence>
<evidence type="ECO:0000256" key="2">
    <source>
        <dbReference type="ARBA" id="ARBA00022840"/>
    </source>
</evidence>
<gene>
    <name evidence="4" type="ORF">Pan189_13930</name>
</gene>
<protein>
    <submittedName>
        <fullName evidence="4">Zeta toxin</fullName>
    </submittedName>
</protein>
<dbReference type="Proteomes" id="UP000317318">
    <property type="component" value="Chromosome"/>
</dbReference>
<dbReference type="PANTHER" id="PTHR39206">
    <property type="entry name" value="SLL8004 PROTEIN"/>
    <property type="match status" value="1"/>
</dbReference>
<dbReference type="OrthoDB" id="9791543at2"/>
<reference evidence="4 5" key="1">
    <citation type="submission" date="2019-02" db="EMBL/GenBank/DDBJ databases">
        <title>Deep-cultivation of Planctomycetes and their phenomic and genomic characterization uncovers novel biology.</title>
        <authorList>
            <person name="Wiegand S."/>
            <person name="Jogler M."/>
            <person name="Boedeker C."/>
            <person name="Pinto D."/>
            <person name="Vollmers J."/>
            <person name="Rivas-Marin E."/>
            <person name="Kohn T."/>
            <person name="Peeters S.H."/>
            <person name="Heuer A."/>
            <person name="Rast P."/>
            <person name="Oberbeckmann S."/>
            <person name="Bunk B."/>
            <person name="Jeske O."/>
            <person name="Meyerdierks A."/>
            <person name="Storesund J.E."/>
            <person name="Kallscheuer N."/>
            <person name="Luecker S."/>
            <person name="Lage O.M."/>
            <person name="Pohl T."/>
            <person name="Merkel B.J."/>
            <person name="Hornburger P."/>
            <person name="Mueller R.-W."/>
            <person name="Bruemmer F."/>
            <person name="Labrenz M."/>
            <person name="Spormann A.M."/>
            <person name="Op den Camp H."/>
            <person name="Overmann J."/>
            <person name="Amann R."/>
            <person name="Jetten M.S.M."/>
            <person name="Mascher T."/>
            <person name="Medema M.H."/>
            <person name="Devos D.P."/>
            <person name="Kaster A.-K."/>
            <person name="Ovreas L."/>
            <person name="Rohde M."/>
            <person name="Galperin M.Y."/>
            <person name="Jogler C."/>
        </authorList>
    </citation>
    <scope>NUCLEOTIDE SEQUENCE [LARGE SCALE GENOMIC DNA]</scope>
    <source>
        <strain evidence="4 5">Pan189</strain>
    </source>
</reference>
<dbReference type="KEGG" id="svp:Pan189_13930"/>